<feature type="transmembrane region" description="Helical" evidence="1">
    <location>
        <begin position="222"/>
        <end position="255"/>
    </location>
</feature>
<gene>
    <name evidence="2" type="ORF">comes_05990</name>
</gene>
<dbReference type="Proteomes" id="UP001145109">
    <property type="component" value="Unassembled WGS sequence"/>
</dbReference>
<reference evidence="2" key="1">
    <citation type="submission" date="2022-09" db="EMBL/GenBank/DDBJ databases">
        <title>Draft genome sequence of Coprococcus comes strain 31264.</title>
        <authorList>
            <person name="Atsushi H."/>
            <person name="Moriya O."/>
            <person name="Mitsuo S."/>
        </authorList>
    </citation>
    <scope>NUCLEOTIDE SEQUENCE</scope>
    <source>
        <strain evidence="2">JCM 31264</strain>
    </source>
</reference>
<evidence type="ECO:0000313" key="3">
    <source>
        <dbReference type="Proteomes" id="UP001145109"/>
    </source>
</evidence>
<name>A0AA37VGW9_9FIRM</name>
<evidence type="ECO:0000313" key="2">
    <source>
        <dbReference type="EMBL" id="GLG86054.1"/>
    </source>
</evidence>
<keyword evidence="1" id="KW-0812">Transmembrane</keyword>
<sequence>MENVNERENAILRKNIELLEKGITVKKYLQLEKEFMIRGSTEIYNYFGFFVIYNELEKHFILKGGIFWDKSNIAIDDYIQKVLRLKSDRKYLRRCFLDGLDVLKYYRMDINEYPTIEEYVTRKERFKDYEEEYCKAHDRVLEKYWDLGYLHYLEEKDETRKRNYHLQIIAITLLRLQRKSKILYDILNVVVSILVKAMPLFIWQLYINRSTLFIGENIIQKLIYGFFGIAGCCLSSVLWYFVFLAVIFIINLIVFKRIYKVKLKIFDWIIEKSK</sequence>
<reference evidence="2" key="2">
    <citation type="submission" date="2022-11" db="EMBL/GenBank/DDBJ databases">
        <title>Draft genome sequence of Coprococcus comes strain 31264.</title>
        <authorList>
            <person name="Hisatomi A."/>
            <person name="Ohkuma M."/>
            <person name="Sakamoto M."/>
        </authorList>
    </citation>
    <scope>NUCLEOTIDE SEQUENCE</scope>
    <source>
        <strain evidence="2">JCM 31264</strain>
    </source>
</reference>
<dbReference type="AlphaFoldDB" id="A0AA37VGW9"/>
<organism evidence="2 3">
    <name type="scientific">Coprococcus comes</name>
    <dbReference type="NCBI Taxonomy" id="410072"/>
    <lineage>
        <taxon>Bacteria</taxon>
        <taxon>Bacillati</taxon>
        <taxon>Bacillota</taxon>
        <taxon>Clostridia</taxon>
        <taxon>Lachnospirales</taxon>
        <taxon>Lachnospiraceae</taxon>
        <taxon>Coprococcus</taxon>
    </lineage>
</organism>
<protein>
    <submittedName>
        <fullName evidence="2">Uncharacterized protein</fullName>
    </submittedName>
</protein>
<dbReference type="EMBL" id="BSCI01000003">
    <property type="protein sequence ID" value="GLG86054.1"/>
    <property type="molecule type" value="Genomic_DNA"/>
</dbReference>
<dbReference type="RefSeq" id="WP_055246374.1">
    <property type="nucleotide sequence ID" value="NZ_BSCI01000003.1"/>
</dbReference>
<keyword evidence="1" id="KW-1133">Transmembrane helix</keyword>
<comment type="caution">
    <text evidence="2">The sequence shown here is derived from an EMBL/GenBank/DDBJ whole genome shotgun (WGS) entry which is preliminary data.</text>
</comment>
<proteinExistence type="predicted"/>
<accession>A0AA37VGW9</accession>
<keyword evidence="1" id="KW-0472">Membrane</keyword>
<feature type="transmembrane region" description="Helical" evidence="1">
    <location>
        <begin position="182"/>
        <end position="202"/>
    </location>
</feature>
<evidence type="ECO:0000256" key="1">
    <source>
        <dbReference type="SAM" id="Phobius"/>
    </source>
</evidence>